<name>A0A915E5G8_9BILA</name>
<comment type="similarity">
    <text evidence="2">Belongs to the ADIPOR family.</text>
</comment>
<evidence type="ECO:0000256" key="1">
    <source>
        <dbReference type="ARBA" id="ARBA00004141"/>
    </source>
</evidence>
<dbReference type="InterPro" id="IPR004254">
    <property type="entry name" value="AdipoR/HlyIII-related"/>
</dbReference>
<sequence>MSCGITNPYMGRKAEKGERYEPTHLEHVANTISHAIAILPSLLVTKELAASAHRDLQYNIALIYGFFTTLLFLMSTIYHLCELIYRPDKRKLRYYLHITDRVTIYFFIAASSTPWFKSVETCLYVVTASVPFVAIATMNDRTGVPLMLLGGLVYLVGMVFFKLDGVVRSHILYGISM</sequence>
<evidence type="ECO:0000313" key="7">
    <source>
        <dbReference type="Proteomes" id="UP000887574"/>
    </source>
</evidence>
<dbReference type="Pfam" id="PF03006">
    <property type="entry name" value="HlyIII"/>
    <property type="match status" value="1"/>
</dbReference>
<comment type="subcellular location">
    <subcellularLocation>
        <location evidence="1">Membrane</location>
        <topology evidence="1">Multi-pass membrane protein</topology>
    </subcellularLocation>
</comment>
<keyword evidence="3 6" id="KW-0812">Transmembrane</keyword>
<evidence type="ECO:0000313" key="8">
    <source>
        <dbReference type="WBParaSite" id="jg26689"/>
    </source>
</evidence>
<dbReference type="AlphaFoldDB" id="A0A915E5G8"/>
<protein>
    <submittedName>
        <fullName evidence="8">Uncharacterized protein</fullName>
    </submittedName>
</protein>
<dbReference type="GO" id="GO:0016020">
    <property type="term" value="C:membrane"/>
    <property type="evidence" value="ECO:0007669"/>
    <property type="project" value="UniProtKB-SubCell"/>
</dbReference>
<dbReference type="Proteomes" id="UP000887574">
    <property type="component" value="Unplaced"/>
</dbReference>
<dbReference type="WBParaSite" id="jg26689">
    <property type="protein sequence ID" value="jg26689"/>
    <property type="gene ID" value="jg26689"/>
</dbReference>
<evidence type="ECO:0000256" key="6">
    <source>
        <dbReference type="SAM" id="Phobius"/>
    </source>
</evidence>
<feature type="transmembrane region" description="Helical" evidence="6">
    <location>
        <begin position="102"/>
        <end position="126"/>
    </location>
</feature>
<organism evidence="7 8">
    <name type="scientific">Ditylenchus dipsaci</name>
    <dbReference type="NCBI Taxonomy" id="166011"/>
    <lineage>
        <taxon>Eukaryota</taxon>
        <taxon>Metazoa</taxon>
        <taxon>Ecdysozoa</taxon>
        <taxon>Nematoda</taxon>
        <taxon>Chromadorea</taxon>
        <taxon>Rhabditida</taxon>
        <taxon>Tylenchina</taxon>
        <taxon>Tylenchomorpha</taxon>
        <taxon>Sphaerularioidea</taxon>
        <taxon>Anguinidae</taxon>
        <taxon>Anguininae</taxon>
        <taxon>Ditylenchus</taxon>
    </lineage>
</organism>
<feature type="transmembrane region" description="Helical" evidence="6">
    <location>
        <begin position="61"/>
        <end position="81"/>
    </location>
</feature>
<keyword evidence="5 6" id="KW-0472">Membrane</keyword>
<feature type="transmembrane region" description="Helical" evidence="6">
    <location>
        <begin position="146"/>
        <end position="167"/>
    </location>
</feature>
<evidence type="ECO:0000256" key="3">
    <source>
        <dbReference type="ARBA" id="ARBA00022692"/>
    </source>
</evidence>
<evidence type="ECO:0000256" key="5">
    <source>
        <dbReference type="ARBA" id="ARBA00023136"/>
    </source>
</evidence>
<proteinExistence type="inferred from homology"/>
<evidence type="ECO:0000256" key="2">
    <source>
        <dbReference type="ARBA" id="ARBA00007018"/>
    </source>
</evidence>
<accession>A0A915E5G8</accession>
<keyword evidence="7" id="KW-1185">Reference proteome</keyword>
<reference evidence="8" key="1">
    <citation type="submission" date="2022-11" db="UniProtKB">
        <authorList>
            <consortium name="WormBaseParasite"/>
        </authorList>
    </citation>
    <scope>IDENTIFICATION</scope>
</reference>
<keyword evidence="4 6" id="KW-1133">Transmembrane helix</keyword>
<evidence type="ECO:0000256" key="4">
    <source>
        <dbReference type="ARBA" id="ARBA00022989"/>
    </source>
</evidence>